<dbReference type="Pfam" id="PF04351">
    <property type="entry name" value="PilP"/>
    <property type="match status" value="1"/>
</dbReference>
<sequence length="196" mass="22506">MMRIIDRSLLKGPYMLKKYLVYFFVFFSAFLFTACDMIPGFSEKTEFTPRKEEPVKPVKVDVNNIQEQGRELKRLFADKYVPLEYSFQKNPFRSVVEIYKVSQQEEEVSANPLRNITLEKISLVGTLQGDVGVIGVISAEGNTYYVKTGDKIGKNKGVIIDISGDKMRIRQREQDIFGNVRSVIKELTLESKEESI</sequence>
<dbReference type="EMBL" id="VSIV01000060">
    <property type="protein sequence ID" value="TYB34364.1"/>
    <property type="molecule type" value="Genomic_DNA"/>
</dbReference>
<evidence type="ECO:0008006" key="4">
    <source>
        <dbReference type="Google" id="ProtNLM"/>
    </source>
</evidence>
<comment type="caution">
    <text evidence="2">The sequence shown here is derived from an EMBL/GenBank/DDBJ whole genome shotgun (WGS) entry which is preliminary data.</text>
</comment>
<organism evidence="2 3">
    <name type="scientific">Flexistipes sinusarabici</name>
    <dbReference type="NCBI Taxonomy" id="2352"/>
    <lineage>
        <taxon>Bacteria</taxon>
        <taxon>Pseudomonadati</taxon>
        <taxon>Deferribacterota</taxon>
        <taxon>Deferribacteres</taxon>
        <taxon>Deferribacterales</taxon>
        <taxon>Flexistipitaceae</taxon>
        <taxon>Flexistipes</taxon>
    </lineage>
</organism>
<dbReference type="AlphaFoldDB" id="A0A5D0MKX7"/>
<gene>
    <name evidence="2" type="ORF">FXF49_02475</name>
</gene>
<feature type="transmembrane region" description="Helical" evidence="1">
    <location>
        <begin position="20"/>
        <end position="41"/>
    </location>
</feature>
<evidence type="ECO:0000313" key="3">
    <source>
        <dbReference type="Proteomes" id="UP000323337"/>
    </source>
</evidence>
<proteinExistence type="predicted"/>
<keyword evidence="1" id="KW-0812">Transmembrane</keyword>
<evidence type="ECO:0000313" key="2">
    <source>
        <dbReference type="EMBL" id="TYB34364.1"/>
    </source>
</evidence>
<name>A0A5D0MKX7_FLESI</name>
<keyword evidence="1" id="KW-1133">Transmembrane helix</keyword>
<accession>A0A5D0MKX7</accession>
<dbReference type="InterPro" id="IPR007446">
    <property type="entry name" value="PilP"/>
</dbReference>
<evidence type="ECO:0000256" key="1">
    <source>
        <dbReference type="SAM" id="Phobius"/>
    </source>
</evidence>
<dbReference type="PROSITE" id="PS51257">
    <property type="entry name" value="PROKAR_LIPOPROTEIN"/>
    <property type="match status" value="1"/>
</dbReference>
<keyword evidence="1" id="KW-0472">Membrane</keyword>
<protein>
    <recommendedName>
        <fullName evidence="4">Pilus assembly protein PilP</fullName>
    </recommendedName>
</protein>
<dbReference type="Gene3D" id="2.30.30.830">
    <property type="match status" value="1"/>
</dbReference>
<reference evidence="2 3" key="1">
    <citation type="submission" date="2019-08" db="EMBL/GenBank/DDBJ databases">
        <title>Genomic characterization of a novel candidate phylum (ARYD3) from a high temperature, high salinity tertiary oil reservoir in north central Oklahoma, USA.</title>
        <authorList>
            <person name="Youssef N.H."/>
            <person name="Yadav A."/>
            <person name="Elshahed M.S."/>
        </authorList>
    </citation>
    <scope>NUCLEOTIDE SEQUENCE [LARGE SCALE GENOMIC DNA]</scope>
    <source>
        <strain evidence="2">ARYD1</strain>
    </source>
</reference>
<dbReference type="Proteomes" id="UP000323337">
    <property type="component" value="Unassembled WGS sequence"/>
</dbReference>